<reference evidence="1 2" key="1">
    <citation type="submission" date="2019-01" db="EMBL/GenBank/DDBJ databases">
        <authorList>
            <person name="Brito A."/>
        </authorList>
    </citation>
    <scope>NUCLEOTIDE SEQUENCE [LARGE SCALE GENOMIC DNA]</scope>
    <source>
        <strain evidence="1">1</strain>
    </source>
</reference>
<evidence type="ECO:0000313" key="2">
    <source>
        <dbReference type="Proteomes" id="UP000320055"/>
    </source>
</evidence>
<sequence>MLSIQKYHNKINWNDYKTIYYKMLDDYISRRRSPHLPFTEVMGVYHFIYV</sequence>
<keyword evidence="2" id="KW-1185">Reference proteome</keyword>
<proteinExistence type="predicted"/>
<evidence type="ECO:0000313" key="1">
    <source>
        <dbReference type="EMBL" id="VEP12974.1"/>
    </source>
</evidence>
<dbReference type="AlphaFoldDB" id="A0A563VNF7"/>
<gene>
    <name evidence="1" type="ORF">H1P_1740019</name>
</gene>
<dbReference type="EMBL" id="CAACVJ010000084">
    <property type="protein sequence ID" value="VEP12974.1"/>
    <property type="molecule type" value="Genomic_DNA"/>
</dbReference>
<protein>
    <submittedName>
        <fullName evidence="1">Uncharacterized protein</fullName>
    </submittedName>
</protein>
<dbReference type="Proteomes" id="UP000320055">
    <property type="component" value="Unassembled WGS sequence"/>
</dbReference>
<accession>A0A563VNF7</accession>
<name>A0A563VNF7_9CYAN</name>
<organism evidence="1 2">
    <name type="scientific">Hyella patelloides LEGE 07179</name>
    <dbReference type="NCBI Taxonomy" id="945734"/>
    <lineage>
        <taxon>Bacteria</taxon>
        <taxon>Bacillati</taxon>
        <taxon>Cyanobacteriota</taxon>
        <taxon>Cyanophyceae</taxon>
        <taxon>Pleurocapsales</taxon>
        <taxon>Hyellaceae</taxon>
        <taxon>Hyella</taxon>
    </lineage>
</organism>